<evidence type="ECO:0000256" key="5">
    <source>
        <dbReference type="ARBA" id="ARBA00022777"/>
    </source>
</evidence>
<dbReference type="Gene3D" id="1.10.510.10">
    <property type="entry name" value="Transferase(Phosphotransferase) domain 1"/>
    <property type="match status" value="1"/>
</dbReference>
<keyword evidence="6" id="KW-0067">ATP-binding</keyword>
<dbReference type="InterPro" id="IPR011989">
    <property type="entry name" value="ARM-like"/>
</dbReference>
<dbReference type="FunFam" id="1.10.510.10:FF:000021">
    <property type="entry name" value="Serine/threonine protein kinase"/>
    <property type="match status" value="1"/>
</dbReference>
<dbReference type="InterPro" id="IPR011990">
    <property type="entry name" value="TPR-like_helical_dom_sf"/>
</dbReference>
<dbReference type="InterPro" id="IPR008271">
    <property type="entry name" value="Ser/Thr_kinase_AS"/>
</dbReference>
<evidence type="ECO:0000256" key="2">
    <source>
        <dbReference type="ARBA" id="ARBA00022527"/>
    </source>
</evidence>
<keyword evidence="7" id="KW-0802">TPR repeat</keyword>
<feature type="repeat" description="TPR" evidence="7">
    <location>
        <begin position="836"/>
        <end position="869"/>
    </location>
</feature>
<keyword evidence="4" id="KW-0547">Nucleotide-binding</keyword>
<dbReference type="InterPro" id="IPR011009">
    <property type="entry name" value="Kinase-like_dom_sf"/>
</dbReference>
<dbReference type="PROSITE" id="PS00108">
    <property type="entry name" value="PROTEIN_KINASE_ST"/>
    <property type="match status" value="1"/>
</dbReference>
<dbReference type="SUPFAM" id="SSF48452">
    <property type="entry name" value="TPR-like"/>
    <property type="match status" value="3"/>
</dbReference>
<proteinExistence type="predicted"/>
<keyword evidence="9" id="KW-0812">Transmembrane</keyword>
<dbReference type="PROSITE" id="PS50005">
    <property type="entry name" value="TPR"/>
    <property type="match status" value="4"/>
</dbReference>
<dbReference type="KEGG" id="uam:UABAM_00063"/>
<dbReference type="InterPro" id="IPR000719">
    <property type="entry name" value="Prot_kinase_dom"/>
</dbReference>
<dbReference type="RefSeq" id="WP_151965994.1">
    <property type="nucleotide sequence ID" value="NZ_AP019860.1"/>
</dbReference>
<dbReference type="Gene3D" id="1.25.40.10">
    <property type="entry name" value="Tetratricopeptide repeat domain"/>
    <property type="match status" value="4"/>
</dbReference>
<evidence type="ECO:0000256" key="9">
    <source>
        <dbReference type="SAM" id="Phobius"/>
    </source>
</evidence>
<dbReference type="OrthoDB" id="6111975at2"/>
<dbReference type="EMBL" id="AP019860">
    <property type="protein sequence ID" value="BBM81724.1"/>
    <property type="molecule type" value="Genomic_DNA"/>
</dbReference>
<dbReference type="GO" id="GO:0004674">
    <property type="term" value="F:protein serine/threonine kinase activity"/>
    <property type="evidence" value="ECO:0007669"/>
    <property type="project" value="UniProtKB-KW"/>
</dbReference>
<dbReference type="Gene3D" id="1.25.10.10">
    <property type="entry name" value="Leucine-rich Repeat Variant"/>
    <property type="match status" value="1"/>
</dbReference>
<evidence type="ECO:0000259" key="10">
    <source>
        <dbReference type="PROSITE" id="PS50011"/>
    </source>
</evidence>
<evidence type="ECO:0000256" key="7">
    <source>
        <dbReference type="PROSITE-ProRule" id="PRU00339"/>
    </source>
</evidence>
<dbReference type="SUPFAM" id="SSF56112">
    <property type="entry name" value="Protein kinase-like (PK-like)"/>
    <property type="match status" value="1"/>
</dbReference>
<feature type="repeat" description="TPR" evidence="7">
    <location>
        <begin position="734"/>
        <end position="767"/>
    </location>
</feature>
<dbReference type="Gene3D" id="3.30.200.20">
    <property type="entry name" value="Phosphorylase Kinase, domain 1"/>
    <property type="match status" value="1"/>
</dbReference>
<feature type="repeat" description="TPR" evidence="7">
    <location>
        <begin position="1548"/>
        <end position="1581"/>
    </location>
</feature>
<name>A0A5S9F1V6_UABAM</name>
<dbReference type="SMART" id="SM00220">
    <property type="entry name" value="S_TKc"/>
    <property type="match status" value="1"/>
</dbReference>
<feature type="repeat" description="TPR" evidence="7">
    <location>
        <begin position="1480"/>
        <end position="1513"/>
    </location>
</feature>
<feature type="domain" description="Protein kinase" evidence="10">
    <location>
        <begin position="103"/>
        <end position="360"/>
    </location>
</feature>
<evidence type="ECO:0000313" key="12">
    <source>
        <dbReference type="Proteomes" id="UP000326354"/>
    </source>
</evidence>
<feature type="transmembrane region" description="Helical" evidence="9">
    <location>
        <begin position="385"/>
        <end position="406"/>
    </location>
</feature>
<dbReference type="EC" id="2.7.11.1" evidence="1"/>
<evidence type="ECO:0000256" key="1">
    <source>
        <dbReference type="ARBA" id="ARBA00012513"/>
    </source>
</evidence>
<dbReference type="PROSITE" id="PS50011">
    <property type="entry name" value="PROTEIN_KINASE_DOM"/>
    <property type="match status" value="1"/>
</dbReference>
<sequence length="1673" mass="194191">MAENINTQNIRLAEALVNKGYLSQEQAQFALKDSKRSDTPHLAQYLIRNKWVDTQIVVGEVQNLNSKNPSTQRNYNTTRSAGNVKSAAPNLPNVAPGQTFGNYVIIREIARGGMGIVYLAQDASKRNVALKVMLSAKASDQDQRRFVREGKAISELNHPNIVKIYAMGEENGCRFFTMDYVDGGTFSDIINNKTMRESVAVLAKIARALAAAHSKRIIHRDIKPDNILMDKNGEPYITDFGLAKIIGDKTMTRSGSTLGTPQYMAPEQAMGETRKIDHRTDLYALGVMLYKCLTKQLPFHSDTLMTLYKKIALDMPVLPRKINEKVPRYLERVCLRAMDKNPKHRYQSGVEFAKDLEKFLQNRHGKSRVKKNYTQGMARWLRRNYLPLLGVISAVIMLLVAKTVFFPNKMQKPQQSASYQKANGVYKEAHRSLESGDWKKAISLYKKTLGIEASFTKAYIGYAKALIEMKKLDAAHKILDKALANTAEEYRDIRMQKARLLIVRREFISALKLMNKVVANNKQYAPSYRLRASIHKKLDRYAKANDDEKRAEKIESSNEIDMQEVEGFLASHRYAEAFAALENLQSQYGESAQIFYMRSRILYTQKNWTEALSDISQAIAKTPSVKYYLHKAKISFAANYYDDTQQILDAMLLVGDIPKKYEGEYHAIKAKLALARKDYAQAYQYYRLVLQKTPSAENYLYFAQAAYYLQKYAKALFYLDEALAKKTVFRTITAQCHLYKGIVYREIGKHRDALAQFTQALKMNQSFHLATVYLGAVNIDLENYERGFVHLQKVQNEVRNNPLLYEYLAKYYLHKEDVKNALENLKICLKIIPWESRYYYLYGLALIKDKNFVEAEDYLIRSLELQPGNLQAFTPLLINLMDQSNLEKTILVPGYYNSYTAHFWSNGEPKDLFRDQYNSLILQYRKRQERKKGNSESFIKILDNPQQNKLHDIAINALSYHYDDETLLQKVKKRMKTSKSWAKLWDKLQLQKQKAYQDYMKRLIVRLLVARDPLTFKLLDKEGERGELCIKEILLSSRENMLMRFLACRTLLALGTPTGYTIVQDYLQQDENGDVGILATVALKEKNFRVNERVLIQGLKNTNPLLRSLCTQHVRNYHALLPLLADEDERVKVYAANQLIKVSANNRERCYDILAEATKSENPFVRIYGCMSLWPKKIHREYAATPSAEFIQKYQSTLIRCVQDTHPTVKRVAATRIGAYFLRDLAPYLLKLAKEDDSSARYQALISLGWMRRGEDVIKKISANPSESLLMRSTIIPVLHSEKSMNLPFKLDDLIAEEGQEAARFVMSFIGIVAGQFGPFLLMPYVKHKNPDIQASAICGMIFHGQSSVIPILQKKIKQTKSKKVRVLSYATMLGIMSREQRNKVKSFHRSLKKKPSHIRESAAFGYYFLIYFETLENTVTQIINPREIQQYDIFAYGNIFKFLYERLYLAQFRNSIRDNKKRKEYMWRLTQAIDLFPNTRYHYERALIYAYEQKWQKAIDDMMTVVRLDPKQPRFYPLLLDLCYKAQDYQKILKISDKLTKLNPRVVEGWKYQADVLMKMNRHSEALNAYTRSFVLEPTNWMHYINMGRCRFQLQDYAEALHIFLYVSNYIYPTSKDQVLNVLLSYARMQKYKEAVQFLKNKYNRVPIAARELRRYKDLDPLFEDSWVRSLK</sequence>
<feature type="compositionally biased region" description="Polar residues" evidence="8">
    <location>
        <begin position="67"/>
        <end position="83"/>
    </location>
</feature>
<keyword evidence="3" id="KW-0808">Transferase</keyword>
<dbReference type="Pfam" id="PF00069">
    <property type="entry name" value="Pkinase"/>
    <property type="match status" value="1"/>
</dbReference>
<gene>
    <name evidence="11" type="ORF">UABAM_00063</name>
</gene>
<keyword evidence="2" id="KW-0723">Serine/threonine-protein kinase</keyword>
<protein>
    <recommendedName>
        <fullName evidence="1">non-specific serine/threonine protein kinase</fullName>
        <ecNumber evidence="1">2.7.11.1</ecNumber>
    </recommendedName>
</protein>
<dbReference type="SUPFAM" id="SSF48371">
    <property type="entry name" value="ARM repeat"/>
    <property type="match status" value="1"/>
</dbReference>
<evidence type="ECO:0000256" key="8">
    <source>
        <dbReference type="SAM" id="MobiDB-lite"/>
    </source>
</evidence>
<dbReference type="Pfam" id="PF14559">
    <property type="entry name" value="TPR_19"/>
    <property type="match status" value="1"/>
</dbReference>
<evidence type="ECO:0000256" key="6">
    <source>
        <dbReference type="ARBA" id="ARBA00022840"/>
    </source>
</evidence>
<dbReference type="InterPro" id="IPR016024">
    <property type="entry name" value="ARM-type_fold"/>
</dbReference>
<evidence type="ECO:0000256" key="3">
    <source>
        <dbReference type="ARBA" id="ARBA00022679"/>
    </source>
</evidence>
<dbReference type="InterPro" id="IPR019734">
    <property type="entry name" value="TPR_rpt"/>
</dbReference>
<organism evidence="11 12">
    <name type="scientific">Uabimicrobium amorphum</name>
    <dbReference type="NCBI Taxonomy" id="2596890"/>
    <lineage>
        <taxon>Bacteria</taxon>
        <taxon>Pseudomonadati</taxon>
        <taxon>Planctomycetota</taxon>
        <taxon>Candidatus Uabimicrobiia</taxon>
        <taxon>Candidatus Uabimicrobiales</taxon>
        <taxon>Candidatus Uabimicrobiaceae</taxon>
        <taxon>Candidatus Uabimicrobium</taxon>
    </lineage>
</organism>
<keyword evidence="9" id="KW-1133">Transmembrane helix</keyword>
<dbReference type="GO" id="GO:0005524">
    <property type="term" value="F:ATP binding"/>
    <property type="evidence" value="ECO:0007669"/>
    <property type="project" value="UniProtKB-KW"/>
</dbReference>
<dbReference type="PANTHER" id="PTHR43289:SF6">
    <property type="entry name" value="SERINE_THREONINE-PROTEIN KINASE NEKL-3"/>
    <property type="match status" value="1"/>
</dbReference>
<keyword evidence="9" id="KW-0472">Membrane</keyword>
<dbReference type="SMART" id="SM00028">
    <property type="entry name" value="TPR"/>
    <property type="match status" value="11"/>
</dbReference>
<dbReference type="Pfam" id="PF13432">
    <property type="entry name" value="TPR_16"/>
    <property type="match status" value="3"/>
</dbReference>
<keyword evidence="5 11" id="KW-0418">Kinase</keyword>
<dbReference type="PANTHER" id="PTHR43289">
    <property type="entry name" value="MITOGEN-ACTIVATED PROTEIN KINASE KINASE KINASE 20-RELATED"/>
    <property type="match status" value="1"/>
</dbReference>
<evidence type="ECO:0000313" key="11">
    <source>
        <dbReference type="EMBL" id="BBM81724.1"/>
    </source>
</evidence>
<keyword evidence="12" id="KW-1185">Reference proteome</keyword>
<dbReference type="Proteomes" id="UP000326354">
    <property type="component" value="Chromosome"/>
</dbReference>
<reference evidence="11 12" key="1">
    <citation type="submission" date="2019-08" db="EMBL/GenBank/DDBJ databases">
        <title>Complete genome sequence of Candidatus Uab amorphum.</title>
        <authorList>
            <person name="Shiratori T."/>
            <person name="Suzuki S."/>
            <person name="Kakizawa Y."/>
            <person name="Ishida K."/>
        </authorList>
    </citation>
    <scope>NUCLEOTIDE SEQUENCE [LARGE SCALE GENOMIC DNA]</scope>
    <source>
        <strain evidence="11 12">SRT547</strain>
    </source>
</reference>
<accession>A0A5S9F1V6</accession>
<evidence type="ECO:0000256" key="4">
    <source>
        <dbReference type="ARBA" id="ARBA00022741"/>
    </source>
</evidence>
<feature type="region of interest" description="Disordered" evidence="8">
    <location>
        <begin position="67"/>
        <end position="90"/>
    </location>
</feature>
<dbReference type="CDD" id="cd14014">
    <property type="entry name" value="STKc_PknB_like"/>
    <property type="match status" value="1"/>
</dbReference>